<feature type="transmembrane region" description="Helical" evidence="5">
    <location>
        <begin position="358"/>
        <end position="378"/>
    </location>
</feature>
<organism evidence="7 8">
    <name type="scientific">Pseudoclavibacter helvolus</name>
    <dbReference type="NCBI Taxonomy" id="255205"/>
    <lineage>
        <taxon>Bacteria</taxon>
        <taxon>Bacillati</taxon>
        <taxon>Actinomycetota</taxon>
        <taxon>Actinomycetes</taxon>
        <taxon>Micrococcales</taxon>
        <taxon>Microbacteriaceae</taxon>
        <taxon>Pseudoclavibacter</taxon>
    </lineage>
</organism>
<feature type="transmembrane region" description="Helical" evidence="5">
    <location>
        <begin position="292"/>
        <end position="319"/>
    </location>
</feature>
<dbReference type="PANTHER" id="PTHR42718:SF39">
    <property type="entry name" value="ACTINORHODIN TRANSPORTER-RELATED"/>
    <property type="match status" value="1"/>
</dbReference>
<dbReference type="GO" id="GO:0005886">
    <property type="term" value="C:plasma membrane"/>
    <property type="evidence" value="ECO:0007669"/>
    <property type="project" value="UniProtKB-SubCell"/>
</dbReference>
<keyword evidence="4 5" id="KW-0472">Membrane</keyword>
<feature type="transmembrane region" description="Helical" evidence="5">
    <location>
        <begin position="222"/>
        <end position="245"/>
    </location>
</feature>
<feature type="transmembrane region" description="Helical" evidence="5">
    <location>
        <begin position="70"/>
        <end position="90"/>
    </location>
</feature>
<name>A0A7W4UPX9_9MICO</name>
<reference evidence="7 8" key="1">
    <citation type="submission" date="2020-08" db="EMBL/GenBank/DDBJ databases">
        <title>Sequencing the genomes of 1000 actinobacteria strains.</title>
        <authorList>
            <person name="Klenk H.-P."/>
        </authorList>
    </citation>
    <scope>NUCLEOTIDE SEQUENCE [LARGE SCALE GENOMIC DNA]</scope>
    <source>
        <strain evidence="7 8">DSM 20419</strain>
    </source>
</reference>
<keyword evidence="8" id="KW-1185">Reference proteome</keyword>
<evidence type="ECO:0000313" key="8">
    <source>
        <dbReference type="Proteomes" id="UP000545286"/>
    </source>
</evidence>
<feature type="transmembrane region" description="Helical" evidence="5">
    <location>
        <begin position="384"/>
        <end position="403"/>
    </location>
</feature>
<feature type="transmembrane region" description="Helical" evidence="5">
    <location>
        <begin position="31"/>
        <end position="50"/>
    </location>
</feature>
<evidence type="ECO:0000256" key="4">
    <source>
        <dbReference type="ARBA" id="ARBA00023136"/>
    </source>
</evidence>
<evidence type="ECO:0000256" key="3">
    <source>
        <dbReference type="ARBA" id="ARBA00022989"/>
    </source>
</evidence>
<dbReference type="Proteomes" id="UP000545286">
    <property type="component" value="Unassembled WGS sequence"/>
</dbReference>
<comment type="subcellular location">
    <subcellularLocation>
        <location evidence="1">Cell membrane</location>
        <topology evidence="1">Multi-pass membrane protein</topology>
    </subcellularLocation>
</comment>
<evidence type="ECO:0000259" key="6">
    <source>
        <dbReference type="PROSITE" id="PS50850"/>
    </source>
</evidence>
<feature type="transmembrane region" description="Helical" evidence="5">
    <location>
        <begin position="251"/>
        <end position="271"/>
    </location>
</feature>
<dbReference type="PANTHER" id="PTHR42718">
    <property type="entry name" value="MAJOR FACILITATOR SUPERFAMILY MULTIDRUG TRANSPORTER MFSC"/>
    <property type="match status" value="1"/>
</dbReference>
<dbReference type="AlphaFoldDB" id="A0A7W4UPX9"/>
<feature type="transmembrane region" description="Helical" evidence="5">
    <location>
        <begin position="457"/>
        <end position="476"/>
    </location>
</feature>
<feature type="transmembrane region" description="Helical" evidence="5">
    <location>
        <begin position="156"/>
        <end position="182"/>
    </location>
</feature>
<feature type="transmembrane region" description="Helical" evidence="5">
    <location>
        <begin position="188"/>
        <end position="210"/>
    </location>
</feature>
<dbReference type="InterPro" id="IPR020846">
    <property type="entry name" value="MFS_dom"/>
</dbReference>
<feature type="transmembrane region" description="Helical" evidence="5">
    <location>
        <begin position="433"/>
        <end position="451"/>
    </location>
</feature>
<dbReference type="InterPro" id="IPR036259">
    <property type="entry name" value="MFS_trans_sf"/>
</dbReference>
<keyword evidence="2 5" id="KW-0812">Transmembrane</keyword>
<proteinExistence type="predicted"/>
<keyword evidence="3 5" id="KW-1133">Transmembrane helix</keyword>
<accession>A0A7W4UPX9</accession>
<evidence type="ECO:0000256" key="5">
    <source>
        <dbReference type="SAM" id="Phobius"/>
    </source>
</evidence>
<feature type="transmembrane region" description="Helical" evidence="5">
    <location>
        <begin position="97"/>
        <end position="116"/>
    </location>
</feature>
<dbReference type="Pfam" id="PF07690">
    <property type="entry name" value="MFS_1"/>
    <property type="match status" value="2"/>
</dbReference>
<feature type="transmembrane region" description="Helical" evidence="5">
    <location>
        <begin position="325"/>
        <end position="346"/>
    </location>
</feature>
<evidence type="ECO:0000256" key="1">
    <source>
        <dbReference type="ARBA" id="ARBA00004651"/>
    </source>
</evidence>
<protein>
    <submittedName>
        <fullName evidence="7">MFS family permease</fullName>
    </submittedName>
</protein>
<feature type="transmembrane region" description="Helical" evidence="5">
    <location>
        <begin position="122"/>
        <end position="144"/>
    </location>
</feature>
<dbReference type="RefSeq" id="WP_183625143.1">
    <property type="nucleotide sequence ID" value="NZ_JACHWJ010000003.1"/>
</dbReference>
<dbReference type="EMBL" id="JACHWJ010000003">
    <property type="protein sequence ID" value="MBB2958198.1"/>
    <property type="molecule type" value="Genomic_DNA"/>
</dbReference>
<evidence type="ECO:0000256" key="2">
    <source>
        <dbReference type="ARBA" id="ARBA00022692"/>
    </source>
</evidence>
<feature type="domain" description="Major facilitator superfamily (MFS) profile" evidence="6">
    <location>
        <begin position="32"/>
        <end position="481"/>
    </location>
</feature>
<dbReference type="PROSITE" id="PS50850">
    <property type="entry name" value="MFS"/>
    <property type="match status" value="1"/>
</dbReference>
<dbReference type="InterPro" id="IPR011701">
    <property type="entry name" value="MFS"/>
</dbReference>
<dbReference type="Gene3D" id="1.20.1250.20">
    <property type="entry name" value="MFS general substrate transporter like domains"/>
    <property type="match status" value="1"/>
</dbReference>
<dbReference type="SUPFAM" id="SSF103473">
    <property type="entry name" value="MFS general substrate transporter"/>
    <property type="match status" value="1"/>
</dbReference>
<evidence type="ECO:0000313" key="7">
    <source>
        <dbReference type="EMBL" id="MBB2958198.1"/>
    </source>
</evidence>
<gene>
    <name evidence="7" type="ORF">FHX72_002343</name>
</gene>
<dbReference type="Gene3D" id="1.20.1720.10">
    <property type="entry name" value="Multidrug resistance protein D"/>
    <property type="match status" value="1"/>
</dbReference>
<comment type="caution">
    <text evidence="7">The sequence shown here is derived from an EMBL/GenBank/DDBJ whole genome shotgun (WGS) entry which is preliminary data.</text>
</comment>
<sequence>MTEPAASSKVEGAAGFAAPAVHSTSSRANGLVLALGVATAFTTLLDQAVFSFAVPSIQRSLDADAAQVQWLTSSYSLAFGLALVGAGRLGDLLGRRFLYMLGLVLFAVAGFAAALADDATTVIVARLVQGFGAGIVNPQVLGLFQDTFRGIMRSRALSGYTTAGSAAGLVGPLGGGILLTVLPDSTGWRLVFLLAVPLAVVLIVAAVFVLPRPVAVPGGLRIALRQVDVVGVVLLGAGTLALLVAAASGGWLLAALAFTGVAFFVAFALWERRAHAGDGPAVLHPALARSRGYLLGTAVATLTFGSALGLGLLTTLFLIDGLGYSPFAAALLLTPRALGMVIGSMLSWRLVRRFGRSGITWALGLALLAVTAEVALVTAGSEPLILLGVVGAGALQGFFAGLFTPSNQSLTLNEAPAGVNGVAAGFYQLSQRLSAALALSIYAGTYLAASATMPASFAFGAAASITIAASLGALLISAADGNRRHQPDEASLTREP</sequence>
<dbReference type="GO" id="GO:0022857">
    <property type="term" value="F:transmembrane transporter activity"/>
    <property type="evidence" value="ECO:0007669"/>
    <property type="project" value="InterPro"/>
</dbReference>